<dbReference type="SUPFAM" id="SSF56968">
    <property type="entry name" value="Lipovitellin-phosvitin complex, beta-sheet shell regions"/>
    <property type="match status" value="1"/>
</dbReference>
<dbReference type="Proteomes" id="UP000076858">
    <property type="component" value="Unassembled WGS sequence"/>
</dbReference>
<organism evidence="2 3">
    <name type="scientific">Daphnia magna</name>
    <dbReference type="NCBI Taxonomy" id="35525"/>
    <lineage>
        <taxon>Eukaryota</taxon>
        <taxon>Metazoa</taxon>
        <taxon>Ecdysozoa</taxon>
        <taxon>Arthropoda</taxon>
        <taxon>Crustacea</taxon>
        <taxon>Branchiopoda</taxon>
        <taxon>Diplostraca</taxon>
        <taxon>Cladocera</taxon>
        <taxon>Anomopoda</taxon>
        <taxon>Daphniidae</taxon>
        <taxon>Daphnia</taxon>
    </lineage>
</organism>
<dbReference type="InterPro" id="IPR050733">
    <property type="entry name" value="Vitellogenin/Apolipophorin"/>
</dbReference>
<keyword evidence="3" id="KW-1185">Reference proteome</keyword>
<dbReference type="PANTHER" id="PTHR23345">
    <property type="entry name" value="VITELLOGENIN-RELATED"/>
    <property type="match status" value="1"/>
</dbReference>
<feature type="non-terminal residue" evidence="2">
    <location>
        <position position="432"/>
    </location>
</feature>
<dbReference type="InterPro" id="IPR015255">
    <property type="entry name" value="Vitellinogen_open_b-sht"/>
</dbReference>
<protein>
    <submittedName>
        <fullName evidence="2">Vitellogenin fused with superoxide dismutase</fullName>
    </submittedName>
</protein>
<reference evidence="2 3" key="1">
    <citation type="submission" date="2016-03" db="EMBL/GenBank/DDBJ databases">
        <title>EvidentialGene: Evidence-directed Construction of Genes on Genomes.</title>
        <authorList>
            <person name="Gilbert D.G."/>
            <person name="Choi J.-H."/>
            <person name="Mockaitis K."/>
            <person name="Colbourne J."/>
            <person name="Pfrender M."/>
        </authorList>
    </citation>
    <scope>NUCLEOTIDE SEQUENCE [LARGE SCALE GENOMIC DNA]</scope>
    <source>
        <strain evidence="2 3">Xinb3</strain>
        <tissue evidence="2">Complete organism</tissue>
    </source>
</reference>
<feature type="domain" description="Vitellinogen open beta-sheet" evidence="1">
    <location>
        <begin position="1"/>
        <end position="111"/>
    </location>
</feature>
<comment type="caution">
    <text evidence="2">The sequence shown here is derived from an EMBL/GenBank/DDBJ whole genome shotgun (WGS) entry which is preliminary data.</text>
</comment>
<evidence type="ECO:0000259" key="1">
    <source>
        <dbReference type="Pfam" id="PF09172"/>
    </source>
</evidence>
<feature type="non-terminal residue" evidence="2">
    <location>
        <position position="1"/>
    </location>
</feature>
<dbReference type="InterPro" id="IPR015819">
    <property type="entry name" value="Lipid_transp_b-sht_shell"/>
</dbReference>
<sequence length="432" mass="48690">DSFVRVPSAMGLAYTWTSYHTVFVSLKSKIEGGFSMSSLSAKLEGALKPVVVSKMSTRLMAETPFTRSYPTTGVDRQWAAALPGRIAIEGDMKTGKIQTTWETLGDKLRIVKHSVVPFTTIHKYTDFTPAILLSETKRISYVEEPKENKIPFGDKHLGMNFVFVERGESLALAQPSVYSKDWFGTLFFAASPSTLRQREWSLYLDNASSETKAIKTIISISSKSDSKFETPLSGHLHAKSLFDTVYGEQIMNKQYVRQQDSQWESQKFQHIFQTLTNPTGYSLDFTAELVPKSSSIKARRIGSSIVYGMDGKSHRGSLMVERRDEVEGQNNFVLCAEVDAQFPDNLVFKRKELIKDETERRSTIKIGFGKSCTDDRKITVATTWTRSEEDISPSLRNQWEKTQCQKQETLGRGMSDECIAARRLSSILNKAV</sequence>
<accession>A0A164EIE6</accession>
<dbReference type="AlphaFoldDB" id="A0A164EIE6"/>
<dbReference type="EMBL" id="LRGB01023592">
    <property type="protein sequence ID" value="KZR96813.1"/>
    <property type="molecule type" value="Genomic_DNA"/>
</dbReference>
<proteinExistence type="predicted"/>
<evidence type="ECO:0000313" key="2">
    <source>
        <dbReference type="EMBL" id="KZR96813.1"/>
    </source>
</evidence>
<evidence type="ECO:0000313" key="3">
    <source>
        <dbReference type="Proteomes" id="UP000076858"/>
    </source>
</evidence>
<dbReference type="PANTHER" id="PTHR23345:SF15">
    <property type="entry name" value="VITELLOGENIN 1-RELATED"/>
    <property type="match status" value="1"/>
</dbReference>
<name>A0A164EIE6_9CRUS</name>
<dbReference type="GO" id="GO:0005319">
    <property type="term" value="F:lipid transporter activity"/>
    <property type="evidence" value="ECO:0007669"/>
    <property type="project" value="InterPro"/>
</dbReference>
<gene>
    <name evidence="2" type="ORF">APZ42_008638</name>
</gene>
<dbReference type="Pfam" id="PF09172">
    <property type="entry name" value="Vit_open_b-sht"/>
    <property type="match status" value="1"/>
</dbReference>